<evidence type="ECO:0000256" key="7">
    <source>
        <dbReference type="PIRSR" id="PIRSR602401-1"/>
    </source>
</evidence>
<evidence type="ECO:0000256" key="8">
    <source>
        <dbReference type="RuleBase" id="RU000461"/>
    </source>
</evidence>
<evidence type="ECO:0000256" key="6">
    <source>
        <dbReference type="ARBA" id="ARBA00023033"/>
    </source>
</evidence>
<sequence>MALSITAVYTLFLIVLPFAYSAVKWLLSTTRPSRFPPGPPTVLGLGNWHQIPSVWHFFQLDRWAKEYGPIMGLKLGPRNVVVLNDASMVYELIVKRATSFSERPPMYIAQNHILPEGKHSYSLFMRDDYGNRLRSLAKQTLVGTGLNNLAPMQKAAATRLVYQLYENGEQWTEHLKPWSLATPVAMMSGAPIQDFVQDFGKQWIDDYGLSQQLWIELLDPTNPPVDIFPILRWLPAMFAEWKRKAPVARKYLLDAYNSLIMQAEKSMQRQGGTLSSLAIIPKLLRQASNTFTNDEGLDMTVFMGGLFDAAVGSTLMSFQTLILALAAHPDVQSRAQAEVDRVFGTEHLPERIELDKLPYVHACVTEAQRWRPLGAYFMTQFGLPRESVAEEEIDGYRIPKGSSVVINQWSIHHDPDFYEAPERYNPDRYYDNPVGAKKGVSQAGRKPIYTFGAGRKECLGKDFYFQNARITCAQILWAFDIVPDGELDLDVRTGFTPAVVMMPKPFKVRFVPRKSGEVLLNEKEKADAKSTEILG</sequence>
<evidence type="ECO:0000313" key="9">
    <source>
        <dbReference type="EMBL" id="KAF7162471.1"/>
    </source>
</evidence>
<gene>
    <name evidence="9" type="ORF">CNMCM5623_007762</name>
</gene>
<dbReference type="PANTHER" id="PTHR46300:SF2">
    <property type="entry name" value="CYTOCHROME P450 MONOOXYGENASE ALNH-RELATED"/>
    <property type="match status" value="1"/>
</dbReference>
<keyword evidence="7 8" id="KW-0349">Heme</keyword>
<evidence type="ECO:0000256" key="5">
    <source>
        <dbReference type="ARBA" id="ARBA00023004"/>
    </source>
</evidence>
<dbReference type="PANTHER" id="PTHR46300">
    <property type="entry name" value="P450, PUTATIVE (EUROFUNG)-RELATED-RELATED"/>
    <property type="match status" value="1"/>
</dbReference>
<dbReference type="GO" id="GO:0044283">
    <property type="term" value="P:small molecule biosynthetic process"/>
    <property type="evidence" value="ECO:0007669"/>
    <property type="project" value="UniProtKB-ARBA"/>
</dbReference>
<dbReference type="GO" id="GO:0016705">
    <property type="term" value="F:oxidoreductase activity, acting on paired donors, with incorporation or reduction of molecular oxygen"/>
    <property type="evidence" value="ECO:0007669"/>
    <property type="project" value="InterPro"/>
</dbReference>
<dbReference type="InterPro" id="IPR002401">
    <property type="entry name" value="Cyt_P450_E_grp-I"/>
</dbReference>
<feature type="binding site" description="axial binding residue" evidence="7">
    <location>
        <position position="458"/>
    </location>
    <ligand>
        <name>heme</name>
        <dbReference type="ChEBI" id="CHEBI:30413"/>
    </ligand>
    <ligandPart>
        <name>Fe</name>
        <dbReference type="ChEBI" id="CHEBI:18248"/>
    </ligandPart>
</feature>
<comment type="caution">
    <text evidence="9">The sequence shown here is derived from an EMBL/GenBank/DDBJ whole genome shotgun (WGS) entry which is preliminary data.</text>
</comment>
<dbReference type="Gene3D" id="1.10.630.10">
    <property type="entry name" value="Cytochrome P450"/>
    <property type="match status" value="1"/>
</dbReference>
<evidence type="ECO:0000313" key="10">
    <source>
        <dbReference type="Proteomes" id="UP000654922"/>
    </source>
</evidence>
<dbReference type="Pfam" id="PF00067">
    <property type="entry name" value="p450"/>
    <property type="match status" value="1"/>
</dbReference>
<evidence type="ECO:0000256" key="1">
    <source>
        <dbReference type="ARBA" id="ARBA00001971"/>
    </source>
</evidence>
<dbReference type="PROSITE" id="PS00086">
    <property type="entry name" value="CYTOCHROME_P450"/>
    <property type="match status" value="1"/>
</dbReference>
<proteinExistence type="inferred from homology"/>
<keyword evidence="6 8" id="KW-0503">Monooxygenase</keyword>
<dbReference type="EMBL" id="JACBAE010001353">
    <property type="protein sequence ID" value="KAF7162471.1"/>
    <property type="molecule type" value="Genomic_DNA"/>
</dbReference>
<dbReference type="InterPro" id="IPR001128">
    <property type="entry name" value="Cyt_P450"/>
</dbReference>
<protein>
    <recommendedName>
        <fullName evidence="11">Cytochrome P450</fullName>
    </recommendedName>
</protein>
<name>A0A8H6PYR9_9EURO</name>
<dbReference type="Proteomes" id="UP000654922">
    <property type="component" value="Unassembled WGS sequence"/>
</dbReference>
<evidence type="ECO:0000256" key="4">
    <source>
        <dbReference type="ARBA" id="ARBA00023002"/>
    </source>
</evidence>
<dbReference type="GO" id="GO:0005506">
    <property type="term" value="F:iron ion binding"/>
    <property type="evidence" value="ECO:0007669"/>
    <property type="project" value="InterPro"/>
</dbReference>
<keyword evidence="4 8" id="KW-0560">Oxidoreductase</keyword>
<keyword evidence="5 7" id="KW-0408">Iron</keyword>
<comment type="cofactor">
    <cofactor evidence="1 7">
        <name>heme</name>
        <dbReference type="ChEBI" id="CHEBI:30413"/>
    </cofactor>
</comment>
<evidence type="ECO:0000256" key="3">
    <source>
        <dbReference type="ARBA" id="ARBA00022723"/>
    </source>
</evidence>
<dbReference type="SUPFAM" id="SSF48264">
    <property type="entry name" value="Cytochrome P450"/>
    <property type="match status" value="1"/>
</dbReference>
<reference evidence="9" key="1">
    <citation type="submission" date="2020-06" db="EMBL/GenBank/DDBJ databases">
        <title>Draft genome sequences of strains closely related to Aspergillus parafelis and Aspergillus hiratsukae.</title>
        <authorList>
            <person name="Dos Santos R.A.C."/>
            <person name="Rivero-Menendez O."/>
            <person name="Steenwyk J.L."/>
            <person name="Mead M.E."/>
            <person name="Goldman G.H."/>
            <person name="Alastruey-Izquierdo A."/>
            <person name="Rokas A."/>
        </authorList>
    </citation>
    <scope>NUCLEOTIDE SEQUENCE</scope>
    <source>
        <strain evidence="9">CNM-CM5623</strain>
    </source>
</reference>
<organism evidence="9 10">
    <name type="scientific">Aspergillus felis</name>
    <dbReference type="NCBI Taxonomy" id="1287682"/>
    <lineage>
        <taxon>Eukaryota</taxon>
        <taxon>Fungi</taxon>
        <taxon>Dikarya</taxon>
        <taxon>Ascomycota</taxon>
        <taxon>Pezizomycotina</taxon>
        <taxon>Eurotiomycetes</taxon>
        <taxon>Eurotiomycetidae</taxon>
        <taxon>Eurotiales</taxon>
        <taxon>Aspergillaceae</taxon>
        <taxon>Aspergillus</taxon>
        <taxon>Aspergillus subgen. Fumigati</taxon>
    </lineage>
</organism>
<evidence type="ECO:0008006" key="11">
    <source>
        <dbReference type="Google" id="ProtNLM"/>
    </source>
</evidence>
<dbReference type="InterPro" id="IPR050364">
    <property type="entry name" value="Cytochrome_P450_fung"/>
</dbReference>
<dbReference type="GO" id="GO:0004497">
    <property type="term" value="F:monooxygenase activity"/>
    <property type="evidence" value="ECO:0007669"/>
    <property type="project" value="UniProtKB-KW"/>
</dbReference>
<accession>A0A8H6PYR9</accession>
<dbReference type="OrthoDB" id="1103324at2759"/>
<dbReference type="GO" id="GO:0020037">
    <property type="term" value="F:heme binding"/>
    <property type="evidence" value="ECO:0007669"/>
    <property type="project" value="InterPro"/>
</dbReference>
<keyword evidence="3 7" id="KW-0479">Metal-binding</keyword>
<evidence type="ECO:0000256" key="2">
    <source>
        <dbReference type="ARBA" id="ARBA00010617"/>
    </source>
</evidence>
<comment type="similarity">
    <text evidence="2 8">Belongs to the cytochrome P450 family.</text>
</comment>
<dbReference type="InterPro" id="IPR036396">
    <property type="entry name" value="Cyt_P450_sf"/>
</dbReference>
<dbReference type="PRINTS" id="PR00463">
    <property type="entry name" value="EP450I"/>
</dbReference>
<dbReference type="InterPro" id="IPR017972">
    <property type="entry name" value="Cyt_P450_CS"/>
</dbReference>
<dbReference type="AlphaFoldDB" id="A0A8H6PYR9"/>